<dbReference type="InterPro" id="IPR001633">
    <property type="entry name" value="EAL_dom"/>
</dbReference>
<dbReference type="InterPro" id="IPR035919">
    <property type="entry name" value="EAL_sf"/>
</dbReference>
<evidence type="ECO:0000313" key="4">
    <source>
        <dbReference type="EMBL" id="GIE70567.1"/>
    </source>
</evidence>
<dbReference type="NCBIfam" id="TIGR00254">
    <property type="entry name" value="GGDEF"/>
    <property type="match status" value="1"/>
</dbReference>
<dbReference type="SMART" id="SM00267">
    <property type="entry name" value="GGDEF"/>
    <property type="match status" value="1"/>
</dbReference>
<dbReference type="SMART" id="SM00052">
    <property type="entry name" value="EAL"/>
    <property type="match status" value="1"/>
</dbReference>
<comment type="caution">
    <text evidence="4">The sequence shown here is derived from an EMBL/GenBank/DDBJ whole genome shotgun (WGS) entry which is preliminary data.</text>
</comment>
<keyword evidence="1" id="KW-1133">Transmembrane helix</keyword>
<dbReference type="SUPFAM" id="SSF141868">
    <property type="entry name" value="EAL domain-like"/>
    <property type="match status" value="1"/>
</dbReference>
<keyword evidence="1" id="KW-0472">Membrane</keyword>
<feature type="transmembrane region" description="Helical" evidence="1">
    <location>
        <begin position="36"/>
        <end position="54"/>
    </location>
</feature>
<keyword evidence="5" id="KW-1185">Reference proteome</keyword>
<dbReference type="PROSITE" id="PS50883">
    <property type="entry name" value="EAL"/>
    <property type="match status" value="1"/>
</dbReference>
<dbReference type="Pfam" id="PF00990">
    <property type="entry name" value="GGDEF"/>
    <property type="match status" value="1"/>
</dbReference>
<name>A0ABQ4BIQ5_9ACTN</name>
<dbReference type="CDD" id="cd01949">
    <property type="entry name" value="GGDEF"/>
    <property type="match status" value="1"/>
</dbReference>
<reference evidence="4 5" key="1">
    <citation type="submission" date="2021-01" db="EMBL/GenBank/DDBJ databases">
        <title>Whole genome shotgun sequence of Actinoplanes palleronii NBRC 14916.</title>
        <authorList>
            <person name="Komaki H."/>
            <person name="Tamura T."/>
        </authorList>
    </citation>
    <scope>NUCLEOTIDE SEQUENCE [LARGE SCALE GENOMIC DNA]</scope>
    <source>
        <strain evidence="4 5">NBRC 14916</strain>
    </source>
</reference>
<evidence type="ECO:0000259" key="2">
    <source>
        <dbReference type="PROSITE" id="PS50883"/>
    </source>
</evidence>
<dbReference type="PROSITE" id="PS50887">
    <property type="entry name" value="GGDEF"/>
    <property type="match status" value="1"/>
</dbReference>
<gene>
    <name evidence="4" type="ORF">Apa02nite_066750</name>
</gene>
<dbReference type="Pfam" id="PF00563">
    <property type="entry name" value="EAL"/>
    <property type="match status" value="1"/>
</dbReference>
<feature type="transmembrane region" description="Helical" evidence="1">
    <location>
        <begin position="101"/>
        <end position="118"/>
    </location>
</feature>
<feature type="transmembrane region" description="Helical" evidence="1">
    <location>
        <begin position="161"/>
        <end position="184"/>
    </location>
</feature>
<keyword evidence="1" id="KW-0812">Transmembrane</keyword>
<dbReference type="InterPro" id="IPR052155">
    <property type="entry name" value="Biofilm_reg_signaling"/>
</dbReference>
<evidence type="ECO:0000259" key="3">
    <source>
        <dbReference type="PROSITE" id="PS50887"/>
    </source>
</evidence>
<feature type="transmembrane region" description="Helical" evidence="1">
    <location>
        <begin position="130"/>
        <end position="149"/>
    </location>
</feature>
<protein>
    <recommendedName>
        <fullName evidence="6">Diguanylate cyclase (GGDEF)-like protein</fullName>
    </recommendedName>
</protein>
<feature type="transmembrane region" description="Helical" evidence="1">
    <location>
        <begin position="263"/>
        <end position="282"/>
    </location>
</feature>
<feature type="domain" description="EAL" evidence="2">
    <location>
        <begin position="487"/>
        <end position="749"/>
    </location>
</feature>
<dbReference type="EMBL" id="BOMS01000107">
    <property type="protein sequence ID" value="GIE70567.1"/>
    <property type="molecule type" value="Genomic_DNA"/>
</dbReference>
<feature type="domain" description="GGDEF" evidence="3">
    <location>
        <begin position="349"/>
        <end position="483"/>
    </location>
</feature>
<dbReference type="Gene3D" id="3.30.70.270">
    <property type="match status" value="1"/>
</dbReference>
<dbReference type="Proteomes" id="UP000624709">
    <property type="component" value="Unassembled WGS sequence"/>
</dbReference>
<evidence type="ECO:0000256" key="1">
    <source>
        <dbReference type="SAM" id="Phobius"/>
    </source>
</evidence>
<dbReference type="CDD" id="cd01948">
    <property type="entry name" value="EAL"/>
    <property type="match status" value="1"/>
</dbReference>
<dbReference type="PANTHER" id="PTHR44757">
    <property type="entry name" value="DIGUANYLATE CYCLASE DGCP"/>
    <property type="match status" value="1"/>
</dbReference>
<sequence length="752" mass="81224">MANAAVAGTGLLLAAFFVFYLGRAGGSDLRRFVTDLVHVPIGMLVTALGLRVVLRGRGGRRIRRAWTFITVAFACRLIAQVLWFLEDAVHGPPEFPAGADYWFIAFVPFMFAGLLLLPDERRSRVERIKLSLDALIVAAGASMILWYLLLGPLFVDHDVPVHRVAVAAAQPVGDLLLVLALAMLMMGRSAAADPAVRLLTAAITLFIVADAAYGYLQLHVGFGGGMWPDLFWLSGEYLLALAAHRTYRQGREAPRPAGRLGRINWLPYGAIALAYAVLGYLAREQGMYPLGGMIIGAILLTVLVVVRQMFVLRENHDMAVTDPLTGLANRILINNRVADLVAQPPRADRCSAVLLIDLDKFKPINDTYGHEAGDAVLQAAAVALRSVIRSGDTAGRLGGDEFAVILRGLPDSATAERIAQRLVEALRTPVVLGDLVLGVEASVGVAVYDGHEPLEADQLLHRADLAMYAAKRSGRARYQLYDAELDPGARDAELRRAIENDELALHYQPVVALSGSTGVEAGEIVAVEALVRWNHPTRGLLMPGAFVEMAEETGAIVPMGEWVLREACRQAAEWSGCVPGADRVRLSVNLSPQQVKQADLPAVVTGVLAETGFPADRLLLEITESTALEPDEQTISRLEALRGQGIRFAVDDFGTGYSALSYLSRLPVSILKIDRSFIAGITEQPRARRVAEALVHLGLAFDLQVVAEGIETAEQAELLAAMGCGFGQGYHFHRPLKPIAAVEALRAVLRTA</sequence>
<feature type="transmembrane region" description="Helical" evidence="1">
    <location>
        <begin position="196"/>
        <end position="216"/>
    </location>
</feature>
<dbReference type="InterPro" id="IPR000160">
    <property type="entry name" value="GGDEF_dom"/>
</dbReference>
<organism evidence="4 5">
    <name type="scientific">Actinoplanes palleronii</name>
    <dbReference type="NCBI Taxonomy" id="113570"/>
    <lineage>
        <taxon>Bacteria</taxon>
        <taxon>Bacillati</taxon>
        <taxon>Actinomycetota</taxon>
        <taxon>Actinomycetes</taxon>
        <taxon>Micromonosporales</taxon>
        <taxon>Micromonosporaceae</taxon>
        <taxon>Actinoplanes</taxon>
    </lineage>
</organism>
<accession>A0ABQ4BIQ5</accession>
<dbReference type="Gene3D" id="3.20.20.450">
    <property type="entry name" value="EAL domain"/>
    <property type="match status" value="1"/>
</dbReference>
<feature type="transmembrane region" description="Helical" evidence="1">
    <location>
        <begin position="288"/>
        <end position="306"/>
    </location>
</feature>
<dbReference type="PANTHER" id="PTHR44757:SF2">
    <property type="entry name" value="BIOFILM ARCHITECTURE MAINTENANCE PROTEIN MBAA"/>
    <property type="match status" value="1"/>
</dbReference>
<dbReference type="SUPFAM" id="SSF55073">
    <property type="entry name" value="Nucleotide cyclase"/>
    <property type="match status" value="1"/>
</dbReference>
<feature type="transmembrane region" description="Helical" evidence="1">
    <location>
        <begin position="66"/>
        <end position="85"/>
    </location>
</feature>
<evidence type="ECO:0008006" key="6">
    <source>
        <dbReference type="Google" id="ProtNLM"/>
    </source>
</evidence>
<dbReference type="InterPro" id="IPR043128">
    <property type="entry name" value="Rev_trsase/Diguanyl_cyclase"/>
</dbReference>
<dbReference type="InterPro" id="IPR029787">
    <property type="entry name" value="Nucleotide_cyclase"/>
</dbReference>
<proteinExistence type="predicted"/>
<evidence type="ECO:0000313" key="5">
    <source>
        <dbReference type="Proteomes" id="UP000624709"/>
    </source>
</evidence>